<dbReference type="PANTHER" id="PTHR47381:SF3">
    <property type="entry name" value="ALPHA_BETA-HYDROLASES SUPERFAMILY PROTEIN"/>
    <property type="match status" value="1"/>
</dbReference>
<name>A0ABM1QUI5_CAMSA</name>
<reference evidence="4" key="2">
    <citation type="submission" date="2025-08" db="UniProtKB">
        <authorList>
            <consortium name="RefSeq"/>
        </authorList>
    </citation>
    <scope>IDENTIFICATION</scope>
    <source>
        <tissue evidence="4">Leaf</tissue>
    </source>
</reference>
<keyword evidence="1" id="KW-1133">Transmembrane helix</keyword>
<evidence type="ECO:0000259" key="2">
    <source>
        <dbReference type="Pfam" id="PF00326"/>
    </source>
</evidence>
<dbReference type="RefSeq" id="XP_019090423.1">
    <property type="nucleotide sequence ID" value="XM_019234878.1"/>
</dbReference>
<keyword evidence="1" id="KW-0812">Transmembrane</keyword>
<dbReference type="GeneID" id="104736596"/>
<keyword evidence="1" id="KW-0472">Membrane</keyword>
<proteinExistence type="predicted"/>
<dbReference type="InterPro" id="IPR001375">
    <property type="entry name" value="Peptidase_S9_cat"/>
</dbReference>
<feature type="domain" description="Peptidase S9 prolyl oligopeptidase catalytic" evidence="2">
    <location>
        <begin position="229"/>
        <end position="282"/>
    </location>
</feature>
<feature type="transmembrane region" description="Helical" evidence="1">
    <location>
        <begin position="12"/>
        <end position="28"/>
    </location>
</feature>
<evidence type="ECO:0000313" key="3">
    <source>
        <dbReference type="Proteomes" id="UP000694864"/>
    </source>
</evidence>
<dbReference type="Gene3D" id="3.40.50.1820">
    <property type="entry name" value="alpha/beta hydrolase"/>
    <property type="match status" value="1"/>
</dbReference>
<reference evidence="3" key="1">
    <citation type="journal article" date="2014" name="Nat. Commun.">
        <title>The emerging biofuel crop Camelina sativa retains a highly undifferentiated hexaploid genome structure.</title>
        <authorList>
            <person name="Kagale S."/>
            <person name="Koh C."/>
            <person name="Nixon J."/>
            <person name="Bollina V."/>
            <person name="Clarke W.E."/>
            <person name="Tuteja R."/>
            <person name="Spillane C."/>
            <person name="Robinson S.J."/>
            <person name="Links M.G."/>
            <person name="Clarke C."/>
            <person name="Higgins E.E."/>
            <person name="Huebert T."/>
            <person name="Sharpe A.G."/>
            <person name="Parkin I.A."/>
        </authorList>
    </citation>
    <scope>NUCLEOTIDE SEQUENCE [LARGE SCALE GENOMIC DNA]</scope>
    <source>
        <strain evidence="3">cv. DH55</strain>
    </source>
</reference>
<dbReference type="Pfam" id="PF00326">
    <property type="entry name" value="Peptidase_S9"/>
    <property type="match status" value="1"/>
</dbReference>
<keyword evidence="3" id="KW-1185">Reference proteome</keyword>
<protein>
    <submittedName>
        <fullName evidence="4">Uncharacterized protein LOC104736596 isoform X3</fullName>
    </submittedName>
</protein>
<dbReference type="InterPro" id="IPR029058">
    <property type="entry name" value="AB_hydrolase_fold"/>
</dbReference>
<evidence type="ECO:0000313" key="4">
    <source>
        <dbReference type="RefSeq" id="XP_019090423.1"/>
    </source>
</evidence>
<accession>A0ABM1QUI5</accession>
<evidence type="ECO:0000256" key="1">
    <source>
        <dbReference type="SAM" id="Phobius"/>
    </source>
</evidence>
<dbReference type="Proteomes" id="UP000694864">
    <property type="component" value="Chromosome 13"/>
</dbReference>
<sequence length="416" mass="46479">MMASSQSCSCRLLNMFLFLAVQIAHIILGNKGSSPMPVGGRKHRTSNLFLPPPITTTTATGDGVMDSQAQVFRSEFLCVLLSRRSPEVPLMVDYSNPVENPLFQSDVPSTEAIESCPKEDIGDLKEMLKEENLHLHTEDAEQGRLPLLILSLKKSSEERRPAIVFMHGTNTNKEWLRPWLEAYASRGYVAIGLDSRYHGERAYICKTAYNDALISSWKNGNTMPFIFDTVWDLIKLAEYLIKRDDIDPKRIGITGISLGGMHAWFAAAADTRYSVAVPLIGVQGFRWAIDNDEWEARVNSIKPLFEEARIDLGKSVIDKEVVDKVWNRIAPGLASKFDSPYSLPVIAPRPLYILNGAKDPRCPLGGLEVPLKRAEKAYKDTGSPGNVKFKAEDGVGHEVTSFMIKESSDWFDKFLK</sequence>
<organism evidence="3 4">
    <name type="scientific">Camelina sativa</name>
    <name type="common">False flax</name>
    <name type="synonym">Myagrum sativum</name>
    <dbReference type="NCBI Taxonomy" id="90675"/>
    <lineage>
        <taxon>Eukaryota</taxon>
        <taxon>Viridiplantae</taxon>
        <taxon>Streptophyta</taxon>
        <taxon>Embryophyta</taxon>
        <taxon>Tracheophyta</taxon>
        <taxon>Spermatophyta</taxon>
        <taxon>Magnoliopsida</taxon>
        <taxon>eudicotyledons</taxon>
        <taxon>Gunneridae</taxon>
        <taxon>Pentapetalae</taxon>
        <taxon>rosids</taxon>
        <taxon>malvids</taxon>
        <taxon>Brassicales</taxon>
        <taxon>Brassicaceae</taxon>
        <taxon>Camelineae</taxon>
        <taxon>Camelina</taxon>
    </lineage>
</organism>
<dbReference type="PANTHER" id="PTHR47381">
    <property type="entry name" value="ALPHA/BETA-HYDROLASES SUPERFAMILY PROTEIN"/>
    <property type="match status" value="1"/>
</dbReference>
<gene>
    <name evidence="4" type="primary">LOC104736596</name>
</gene>
<dbReference type="SUPFAM" id="SSF53474">
    <property type="entry name" value="alpha/beta-Hydrolases"/>
    <property type="match status" value="1"/>
</dbReference>